<protein>
    <submittedName>
        <fullName evidence="3">SCP domain-containing protein</fullName>
    </submittedName>
</protein>
<dbReference type="GO" id="GO:0005576">
    <property type="term" value="C:extracellular region"/>
    <property type="evidence" value="ECO:0007669"/>
    <property type="project" value="InterPro"/>
</dbReference>
<dbReference type="InterPro" id="IPR014044">
    <property type="entry name" value="CAP_dom"/>
</dbReference>
<dbReference type="InterPro" id="IPR002413">
    <property type="entry name" value="V5_allergen-like"/>
</dbReference>
<dbReference type="PRINTS" id="PR00837">
    <property type="entry name" value="V5TPXLIKE"/>
</dbReference>
<dbReference type="Pfam" id="PF00188">
    <property type="entry name" value="CAP"/>
    <property type="match status" value="1"/>
</dbReference>
<name>A0A915J0M5_ROMCU</name>
<dbReference type="InterPro" id="IPR035940">
    <property type="entry name" value="CAP_sf"/>
</dbReference>
<evidence type="ECO:0000313" key="2">
    <source>
        <dbReference type="Proteomes" id="UP000887565"/>
    </source>
</evidence>
<organism evidence="2 3">
    <name type="scientific">Romanomermis culicivorax</name>
    <name type="common">Nematode worm</name>
    <dbReference type="NCBI Taxonomy" id="13658"/>
    <lineage>
        <taxon>Eukaryota</taxon>
        <taxon>Metazoa</taxon>
        <taxon>Ecdysozoa</taxon>
        <taxon>Nematoda</taxon>
        <taxon>Enoplea</taxon>
        <taxon>Dorylaimia</taxon>
        <taxon>Mermithida</taxon>
        <taxon>Mermithoidea</taxon>
        <taxon>Mermithidae</taxon>
        <taxon>Romanomermis</taxon>
    </lineage>
</organism>
<dbReference type="AlphaFoldDB" id="A0A915J0M5"/>
<dbReference type="PROSITE" id="PS01009">
    <property type="entry name" value="CRISP_1"/>
    <property type="match status" value="1"/>
</dbReference>
<evidence type="ECO:0000259" key="1">
    <source>
        <dbReference type="SMART" id="SM00198"/>
    </source>
</evidence>
<keyword evidence="2" id="KW-1185">Reference proteome</keyword>
<dbReference type="Gene3D" id="3.40.33.10">
    <property type="entry name" value="CAP"/>
    <property type="match status" value="1"/>
</dbReference>
<dbReference type="InterPro" id="IPR018244">
    <property type="entry name" value="Allrgn_V5/Tpx1_CS"/>
</dbReference>
<reference evidence="3" key="1">
    <citation type="submission" date="2022-11" db="UniProtKB">
        <authorList>
            <consortium name="WormBaseParasite"/>
        </authorList>
    </citation>
    <scope>IDENTIFICATION</scope>
</reference>
<evidence type="ECO:0000313" key="3">
    <source>
        <dbReference type="WBParaSite" id="nRc.2.0.1.t19935-RA"/>
    </source>
</evidence>
<dbReference type="PANTHER" id="PTHR10334">
    <property type="entry name" value="CYSTEINE-RICH SECRETORY PROTEIN-RELATED"/>
    <property type="match status" value="1"/>
</dbReference>
<dbReference type="InterPro" id="IPR001283">
    <property type="entry name" value="CRISP-related"/>
</dbReference>
<dbReference type="Proteomes" id="UP000887565">
    <property type="component" value="Unplaced"/>
</dbReference>
<feature type="domain" description="SCP" evidence="1">
    <location>
        <begin position="1"/>
        <end position="150"/>
    </location>
</feature>
<dbReference type="SUPFAM" id="SSF55797">
    <property type="entry name" value="PR-1-like"/>
    <property type="match status" value="1"/>
</dbReference>
<proteinExistence type="predicted"/>
<sequence length="150" mass="17088">MIIEEHNALRRQEFAANMQEMVWNEDLAEMAAGVVSRCKADHSEWNSRVGKSGFAYSGESIFWAWVRWNMTAVVRNLHDEKPHYRYLSNTCHLRDNSALTDCGHYTQIVWAKTCSVGCAYSFCDYIINGGNITSGFMVVCKYGPGLDYNP</sequence>
<accession>A0A915J0M5</accession>
<dbReference type="SMART" id="SM00198">
    <property type="entry name" value="SCP"/>
    <property type="match status" value="1"/>
</dbReference>
<dbReference type="WBParaSite" id="nRc.2.0.1.t19935-RA">
    <property type="protein sequence ID" value="nRc.2.0.1.t19935-RA"/>
    <property type="gene ID" value="nRc.2.0.1.g19935"/>
</dbReference>
<dbReference type="PRINTS" id="PR00838">
    <property type="entry name" value="V5ALLERGEN"/>
</dbReference>
<dbReference type="OMA" id="NTCENEC"/>